<dbReference type="InterPro" id="IPR001466">
    <property type="entry name" value="Beta-lactam-related"/>
</dbReference>
<dbReference type="EMBL" id="CP147247">
    <property type="protein sequence ID" value="WYJ89589.1"/>
    <property type="molecule type" value="Genomic_DNA"/>
</dbReference>
<dbReference type="OrthoDB" id="9803467at2"/>
<gene>
    <name evidence="4" type="ORF">A5888_001312</name>
    <name evidence="3" type="ORF">A5888_003273</name>
</gene>
<dbReference type="RefSeq" id="WP_086350278.1">
    <property type="nucleotide sequence ID" value="NZ_CP147247.1"/>
</dbReference>
<reference evidence="4" key="3">
    <citation type="submission" date="2024-03" db="EMBL/GenBank/DDBJ databases">
        <title>The Genome Sequence of Enterococcus sp. DIV0242b.</title>
        <authorList>
            <consortium name="The Broad Institute Genomics Platform"/>
            <consortium name="The Broad Institute Microbial Omics Core"/>
            <consortium name="The Broad Institute Genomic Center for Infectious Diseases"/>
            <person name="Earl A."/>
            <person name="Manson A."/>
            <person name="Gilmore M."/>
            <person name="Schwartman J."/>
            <person name="Shea T."/>
            <person name="Abouelleil A."/>
            <person name="Cao P."/>
            <person name="Chapman S."/>
            <person name="Cusick C."/>
            <person name="Young S."/>
            <person name="Neafsey D."/>
            <person name="Nusbaum C."/>
            <person name="Birren B."/>
        </authorList>
    </citation>
    <scope>NUCLEOTIDE SEQUENCE</scope>
    <source>
        <strain evidence="4">9E7_DIV0242</strain>
    </source>
</reference>
<evidence type="ECO:0000256" key="1">
    <source>
        <dbReference type="ARBA" id="ARBA00022801"/>
    </source>
</evidence>
<dbReference type="PANTHER" id="PTHR43283:SF11">
    <property type="entry name" value="BETA-LACTAMASE-RELATED DOMAIN-CONTAINING PROTEIN"/>
    <property type="match status" value="1"/>
</dbReference>
<organism evidence="3">
    <name type="scientific">Candidatus Enterococcus clewellii</name>
    <dbReference type="NCBI Taxonomy" id="1834193"/>
    <lineage>
        <taxon>Bacteria</taxon>
        <taxon>Bacillati</taxon>
        <taxon>Bacillota</taxon>
        <taxon>Bacilli</taxon>
        <taxon>Lactobacillales</taxon>
        <taxon>Enterococcaceae</taxon>
        <taxon>Enterococcus</taxon>
    </lineage>
</organism>
<feature type="domain" description="Beta-lactamase-related" evidence="2">
    <location>
        <begin position="9"/>
        <end position="312"/>
    </location>
</feature>
<name>A0A242K2H0_9ENTE</name>
<accession>A0A242K2H0</accession>
<evidence type="ECO:0000313" key="5">
    <source>
        <dbReference type="Proteomes" id="UP000195141"/>
    </source>
</evidence>
<proteinExistence type="predicted"/>
<dbReference type="Gene3D" id="3.40.710.10">
    <property type="entry name" value="DD-peptidase/beta-lactamase superfamily"/>
    <property type="match status" value="1"/>
</dbReference>
<dbReference type="Proteomes" id="UP000195141">
    <property type="component" value="Chromosome"/>
</dbReference>
<dbReference type="Pfam" id="PF00144">
    <property type="entry name" value="Beta-lactamase"/>
    <property type="match status" value="1"/>
</dbReference>
<keyword evidence="1" id="KW-0378">Hydrolase</keyword>
<dbReference type="AlphaFoldDB" id="A0A242K2H0"/>
<sequence length="327" mass="36686">MYTEVISKKINRLVSEKVIPGASWSFVTTEGCANHYAGRMGVCTPFSDKLVKEGALYDIASLTKIIGTTTRILQLIDDDRLDFTSPVNEVIPEFATIKITIGDLLLHKGGFQADFSKREKETFTQAFLHTYFKSCCIDDSSYKTVYSDIGFLLLGEIIKAIDGSSLEQSFQTNIFHPLGMVETSYYPSDSSKAIPTEQTVERGLIHGEVHDSKAYKLEIEASSAGLFSTLADINKFVTAYLEKDARLFTNELFDKVRSTNVQGRAYGWEQKQGLESAYLFHTGFTGTSIGLDMERKKGFVLLTNRIHPTREDHGFIKERAALYSTYF</sequence>
<keyword evidence="5" id="KW-1185">Reference proteome</keyword>
<dbReference type="PANTHER" id="PTHR43283">
    <property type="entry name" value="BETA-LACTAMASE-RELATED"/>
    <property type="match status" value="1"/>
</dbReference>
<evidence type="ECO:0000313" key="4">
    <source>
        <dbReference type="EMBL" id="WYJ89589.1"/>
    </source>
</evidence>
<dbReference type="SUPFAM" id="SSF56601">
    <property type="entry name" value="beta-lactamase/transpeptidase-like"/>
    <property type="match status" value="1"/>
</dbReference>
<evidence type="ECO:0000313" key="3">
    <source>
        <dbReference type="EMBL" id="OTP12694.1"/>
    </source>
</evidence>
<dbReference type="GO" id="GO:0016787">
    <property type="term" value="F:hydrolase activity"/>
    <property type="evidence" value="ECO:0007669"/>
    <property type="project" value="UniProtKB-KW"/>
</dbReference>
<evidence type="ECO:0000259" key="2">
    <source>
        <dbReference type="Pfam" id="PF00144"/>
    </source>
</evidence>
<protein>
    <recommendedName>
        <fullName evidence="2">Beta-lactamase-related domain-containing protein</fullName>
    </recommendedName>
</protein>
<dbReference type="EMBL" id="NGMM01000006">
    <property type="protein sequence ID" value="OTP12694.1"/>
    <property type="molecule type" value="Genomic_DNA"/>
</dbReference>
<dbReference type="InterPro" id="IPR012338">
    <property type="entry name" value="Beta-lactam/transpept-like"/>
</dbReference>
<dbReference type="InterPro" id="IPR050789">
    <property type="entry name" value="Diverse_Enzym_Activities"/>
</dbReference>
<reference evidence="4" key="2">
    <citation type="submission" date="2017-05" db="EMBL/GenBank/DDBJ databases">
        <authorList>
            <consortium name="The Broad Institute Genomics Platform"/>
            <consortium name="The Broad Institute Genomic Center for Infectious Diseases"/>
            <person name="Earl A."/>
            <person name="Manson A."/>
            <person name="Schwartman J."/>
            <person name="Gilmore M."/>
            <person name="Abouelleil A."/>
            <person name="Cao P."/>
            <person name="Chapman S."/>
            <person name="Cusick C."/>
            <person name="Shea T."/>
            <person name="Young S."/>
            <person name="Neafsey D."/>
            <person name="Nusbaum C."/>
            <person name="Birren B."/>
        </authorList>
    </citation>
    <scope>NUCLEOTIDE SEQUENCE</scope>
    <source>
        <strain evidence="4">9E7_DIV0242</strain>
    </source>
</reference>
<reference evidence="3" key="1">
    <citation type="submission" date="2017-05" db="EMBL/GenBank/DDBJ databases">
        <title>The Genome Sequence of Enterococcus sp. 9E7_DIV0242.</title>
        <authorList>
            <consortium name="The Broad Institute Genomics Platform"/>
            <consortium name="The Broad Institute Genomic Center for Infectious Diseases"/>
            <person name="Earl A."/>
            <person name="Manson A."/>
            <person name="Schwartman J."/>
            <person name="Gilmore M."/>
            <person name="Abouelleil A."/>
            <person name="Cao P."/>
            <person name="Chapman S."/>
            <person name="Cusick C."/>
            <person name="Shea T."/>
            <person name="Young S."/>
            <person name="Neafsey D."/>
            <person name="Nusbaum C."/>
            <person name="Birren B."/>
        </authorList>
    </citation>
    <scope>NUCLEOTIDE SEQUENCE [LARGE SCALE GENOMIC DNA]</scope>
    <source>
        <strain evidence="3">9E7_DIV0242</strain>
    </source>
</reference>